<evidence type="ECO:0000313" key="4">
    <source>
        <dbReference type="EMBL" id="MCZ2720665.1"/>
    </source>
</evidence>
<dbReference type="InterPro" id="IPR036412">
    <property type="entry name" value="HAD-like_sf"/>
</dbReference>
<dbReference type="PANTHER" id="PTHR10000:SF8">
    <property type="entry name" value="HAD SUPERFAMILY HYDROLASE-LIKE, TYPE 3"/>
    <property type="match status" value="1"/>
</dbReference>
<dbReference type="NCBIfam" id="TIGR01486">
    <property type="entry name" value="HAD-SF-IIB-MPGP"/>
    <property type="match status" value="1"/>
</dbReference>
<proteinExistence type="predicted"/>
<dbReference type="SFLD" id="SFLDS00003">
    <property type="entry name" value="Haloacid_Dehalogenase"/>
    <property type="match status" value="1"/>
</dbReference>
<evidence type="ECO:0000313" key="5">
    <source>
        <dbReference type="Proteomes" id="UP001149719"/>
    </source>
</evidence>
<dbReference type="Pfam" id="PF08282">
    <property type="entry name" value="Hydrolase_3"/>
    <property type="match status" value="1"/>
</dbReference>
<dbReference type="InterPro" id="IPR023214">
    <property type="entry name" value="HAD_sf"/>
</dbReference>
<dbReference type="EMBL" id="JAPUBN010000010">
    <property type="protein sequence ID" value="MCZ2720665.1"/>
    <property type="molecule type" value="Genomic_DNA"/>
</dbReference>
<dbReference type="NCBIfam" id="TIGR01484">
    <property type="entry name" value="HAD-SF-IIB"/>
    <property type="match status" value="1"/>
</dbReference>
<dbReference type="Proteomes" id="UP001149719">
    <property type="component" value="Unassembled WGS sequence"/>
</dbReference>
<name>A0ABT4JQM5_9GAMM</name>
<gene>
    <name evidence="4" type="ORF">O1D97_03150</name>
</gene>
<evidence type="ECO:0000256" key="1">
    <source>
        <dbReference type="ARBA" id="ARBA00022723"/>
    </source>
</evidence>
<dbReference type="Gene3D" id="3.30.980.20">
    <property type="entry name" value="Putative mannosyl-3-phosphoglycerate phosphatase, domain 2"/>
    <property type="match status" value="1"/>
</dbReference>
<protein>
    <submittedName>
        <fullName evidence="4">HAD-IIB family hydrolase</fullName>
    </submittedName>
</protein>
<dbReference type="Gene3D" id="3.40.50.1000">
    <property type="entry name" value="HAD superfamily/HAD-like"/>
    <property type="match status" value="1"/>
</dbReference>
<keyword evidence="1" id="KW-0479">Metal-binding</keyword>
<accession>A0ABT4JQM5</accession>
<dbReference type="InterPro" id="IPR006381">
    <property type="entry name" value="HAD-SF-IIB-MPGP"/>
</dbReference>
<dbReference type="RefSeq" id="WP_269122739.1">
    <property type="nucleotide sequence ID" value="NZ_JAPUBN010000010.1"/>
</dbReference>
<dbReference type="SUPFAM" id="SSF56784">
    <property type="entry name" value="HAD-like"/>
    <property type="match status" value="1"/>
</dbReference>
<sequence>MNCSFIVFTDLDGTLLDHHTYSFNAAIPALAKLKNKKIPIIPNTSKTFDELLPILQQLQLNSPFIVENGAAVYIPESFLLDLCSSKVDLLERYTAENKITKVILGSSAKGCYYRKAFIESRQYWLSLLEDQGAEFSHLHTGFSKMSVAEIQSITGLNLEQAQAASKREFGEPLQWHGSEAELNQFTQQMKRVGASVVKGGRFVHVGGNSDKGRAMKWLTSFLKSNTSVALGDGENDSSMLEVADIAVQIRSESHSFPVLNRTSGVIQTTAVGPMGWNEAIDQILFSEGKATGSKRDAF</sequence>
<dbReference type="GO" id="GO:0016787">
    <property type="term" value="F:hydrolase activity"/>
    <property type="evidence" value="ECO:0007669"/>
    <property type="project" value="UniProtKB-KW"/>
</dbReference>
<comment type="caution">
    <text evidence="4">The sequence shown here is derived from an EMBL/GenBank/DDBJ whole genome shotgun (WGS) entry which is preliminary data.</text>
</comment>
<dbReference type="SFLD" id="SFLDG01142">
    <property type="entry name" value="C2.B.2:_Mannosyl-3-phosphoglyc"/>
    <property type="match status" value="1"/>
</dbReference>
<dbReference type="PANTHER" id="PTHR10000">
    <property type="entry name" value="PHOSPHOSERINE PHOSPHATASE"/>
    <property type="match status" value="1"/>
</dbReference>
<evidence type="ECO:0000256" key="2">
    <source>
        <dbReference type="ARBA" id="ARBA00022801"/>
    </source>
</evidence>
<reference evidence="4" key="1">
    <citation type="submission" date="2022-12" db="EMBL/GenBank/DDBJ databases">
        <title>Marinomonas 15G1-11 sp. nov, isolated from marine algae.</title>
        <authorList>
            <person name="Butt M."/>
            <person name="Choi D.G."/>
            <person name="Kim J.M."/>
            <person name="Lee J.K."/>
            <person name="Baek J.H."/>
            <person name="Jeon C.O."/>
        </authorList>
    </citation>
    <scope>NUCLEOTIDE SEQUENCE</scope>
    <source>
        <strain evidence="4">15G1-11</strain>
    </source>
</reference>
<evidence type="ECO:0000256" key="3">
    <source>
        <dbReference type="ARBA" id="ARBA00022842"/>
    </source>
</evidence>
<keyword evidence="5" id="KW-1185">Reference proteome</keyword>
<dbReference type="SFLD" id="SFLDG01140">
    <property type="entry name" value="C2.B:_Phosphomannomutase_and_P"/>
    <property type="match status" value="1"/>
</dbReference>
<organism evidence="4 5">
    <name type="scientific">Marinomonas phaeophyticola</name>
    <dbReference type="NCBI Taxonomy" id="3004091"/>
    <lineage>
        <taxon>Bacteria</taxon>
        <taxon>Pseudomonadati</taxon>
        <taxon>Pseudomonadota</taxon>
        <taxon>Gammaproteobacteria</taxon>
        <taxon>Oceanospirillales</taxon>
        <taxon>Oceanospirillaceae</taxon>
        <taxon>Marinomonas</taxon>
    </lineage>
</organism>
<keyword evidence="2 4" id="KW-0378">Hydrolase</keyword>
<keyword evidence="3" id="KW-0460">Magnesium</keyword>
<dbReference type="InterPro" id="IPR006379">
    <property type="entry name" value="HAD-SF_hydro_IIB"/>
</dbReference>